<keyword evidence="2" id="KW-0812">Transmembrane</keyword>
<reference evidence="3 4" key="1">
    <citation type="submission" date="2014-03" db="EMBL/GenBank/DDBJ databases">
        <title>Genomics of Bifidobacteria.</title>
        <authorList>
            <person name="Ventura M."/>
            <person name="Milani C."/>
            <person name="Lugli G.A."/>
        </authorList>
    </citation>
    <scope>NUCLEOTIDE SEQUENCE [LARGE SCALE GENOMIC DNA]</scope>
    <source>
        <strain evidence="3 4">LMG 10736</strain>
    </source>
</reference>
<organism evidence="3 4">
    <name type="scientific">Bifidobacterium boum</name>
    <dbReference type="NCBI Taxonomy" id="78343"/>
    <lineage>
        <taxon>Bacteria</taxon>
        <taxon>Bacillati</taxon>
        <taxon>Actinomycetota</taxon>
        <taxon>Actinomycetes</taxon>
        <taxon>Bifidobacteriales</taxon>
        <taxon>Bifidobacteriaceae</taxon>
        <taxon>Bifidobacterium</taxon>
    </lineage>
</organism>
<dbReference type="EMBL" id="JGYQ01000007">
    <property type="protein sequence ID" value="KFI48323.1"/>
    <property type="molecule type" value="Genomic_DNA"/>
</dbReference>
<evidence type="ECO:0000313" key="3">
    <source>
        <dbReference type="EMBL" id="KFI48323.1"/>
    </source>
</evidence>
<accession>A0A086ZP73</accession>
<gene>
    <name evidence="3" type="ORF">BBOU_0453</name>
</gene>
<protein>
    <submittedName>
        <fullName evidence="3">Uncharacterized protein</fullName>
    </submittedName>
</protein>
<comment type="caution">
    <text evidence="3">The sequence shown here is derived from an EMBL/GenBank/DDBJ whole genome shotgun (WGS) entry which is preliminary data.</text>
</comment>
<keyword evidence="2" id="KW-0472">Membrane</keyword>
<dbReference type="AlphaFoldDB" id="A0A086ZP73"/>
<name>A0A086ZP73_9BIFI</name>
<sequence>MLGKLTASMRHMHCGFGSNNQGIIEDNRRKKRTTSRDTARGAAKASTSSEATEPICLRKDTRIVYESDTRTITRPLSRPAPFWNFRDSCNAARPSSKTSAVATSGNATAANATTRFRNAATSRTKADGFLQRFHRQPHHAAFLHILYSRITRYRPQAPIRFRVFGRLPFTACLLNASHPRKSHANAIIAIVLVAAFVVLAVGTVAAKNRQIKEHEAVTKQSKIVYDNAIQVTERTVISSMSILRLQVIPMCCPTCIFSLPSSMSYRIVRCSSHAEPRNPSSQVTAMRV</sequence>
<proteinExistence type="predicted"/>
<keyword evidence="2" id="KW-1133">Transmembrane helix</keyword>
<dbReference type="Proteomes" id="UP000029093">
    <property type="component" value="Unassembled WGS sequence"/>
</dbReference>
<feature type="compositionally biased region" description="Low complexity" evidence="1">
    <location>
        <begin position="42"/>
        <end position="52"/>
    </location>
</feature>
<evidence type="ECO:0000256" key="2">
    <source>
        <dbReference type="SAM" id="Phobius"/>
    </source>
</evidence>
<evidence type="ECO:0000256" key="1">
    <source>
        <dbReference type="SAM" id="MobiDB-lite"/>
    </source>
</evidence>
<keyword evidence="4" id="KW-1185">Reference proteome</keyword>
<evidence type="ECO:0000313" key="4">
    <source>
        <dbReference type="Proteomes" id="UP000029093"/>
    </source>
</evidence>
<feature type="transmembrane region" description="Helical" evidence="2">
    <location>
        <begin position="184"/>
        <end position="206"/>
    </location>
</feature>
<feature type="region of interest" description="Disordered" evidence="1">
    <location>
        <begin position="18"/>
        <end position="52"/>
    </location>
</feature>